<organism evidence="1 2">
    <name type="scientific">Corticibacter populi</name>
    <dbReference type="NCBI Taxonomy" id="1550736"/>
    <lineage>
        <taxon>Bacteria</taxon>
        <taxon>Pseudomonadati</taxon>
        <taxon>Pseudomonadota</taxon>
        <taxon>Betaproteobacteria</taxon>
        <taxon>Burkholderiales</taxon>
        <taxon>Comamonadaceae</taxon>
        <taxon>Corticibacter</taxon>
    </lineage>
</organism>
<sequence length="60" mass="6373">MGLGVVALRRGESINALWLVLCTQAAALITLLDPNPETGFVAQGRIERETPFQPIPGEAA</sequence>
<dbReference type="RefSeq" id="WP_122228022.1">
    <property type="nucleotide sequence ID" value="NZ_RDQO01000002.1"/>
</dbReference>
<accession>A0A3M6QUI5</accession>
<dbReference type="EMBL" id="RDQO01000002">
    <property type="protein sequence ID" value="RMX06541.1"/>
    <property type="molecule type" value="Genomic_DNA"/>
</dbReference>
<dbReference type="Proteomes" id="UP000278006">
    <property type="component" value="Unassembled WGS sequence"/>
</dbReference>
<evidence type="ECO:0000313" key="1">
    <source>
        <dbReference type="EMBL" id="RMX06541.1"/>
    </source>
</evidence>
<gene>
    <name evidence="1" type="ORF">D8I35_08455</name>
</gene>
<dbReference type="AlphaFoldDB" id="A0A3M6QUI5"/>
<protein>
    <submittedName>
        <fullName evidence="1">Uncharacterized protein</fullName>
    </submittedName>
</protein>
<reference evidence="1 2" key="1">
    <citation type="submission" date="2018-10" db="EMBL/GenBank/DDBJ databases">
        <title>Draft genome of Cortibacter populi DSM10536.</title>
        <authorList>
            <person name="Bernier A.-M."/>
            <person name="Bernard K."/>
        </authorList>
    </citation>
    <scope>NUCLEOTIDE SEQUENCE [LARGE SCALE GENOMIC DNA]</scope>
    <source>
        <strain evidence="1 2">DSM 105136</strain>
    </source>
</reference>
<comment type="caution">
    <text evidence="1">The sequence shown here is derived from an EMBL/GenBank/DDBJ whole genome shotgun (WGS) entry which is preliminary data.</text>
</comment>
<keyword evidence="2" id="KW-1185">Reference proteome</keyword>
<name>A0A3M6QUI5_9BURK</name>
<proteinExistence type="predicted"/>
<evidence type="ECO:0000313" key="2">
    <source>
        <dbReference type="Proteomes" id="UP000278006"/>
    </source>
</evidence>